<dbReference type="Pfam" id="PF01546">
    <property type="entry name" value="Peptidase_M20"/>
    <property type="match status" value="1"/>
</dbReference>
<proteinExistence type="predicted"/>
<name>A0ABV7ZJR5_9HELI</name>
<dbReference type="InterPro" id="IPR017439">
    <property type="entry name" value="Amidohydrolase"/>
</dbReference>
<gene>
    <name evidence="3" type="ORF">ACFOPX_07845</name>
</gene>
<keyword evidence="4" id="KW-1185">Reference proteome</keyword>
<dbReference type="PIRSF" id="PIRSF005962">
    <property type="entry name" value="Pept_M20D_amidohydro"/>
    <property type="match status" value="1"/>
</dbReference>
<dbReference type="InterPro" id="IPR011650">
    <property type="entry name" value="Peptidase_M20_dimer"/>
</dbReference>
<dbReference type="Gene3D" id="3.40.630.10">
    <property type="entry name" value="Zn peptidases"/>
    <property type="match status" value="1"/>
</dbReference>
<comment type="caution">
    <text evidence="3">The sequence shown here is derived from an EMBL/GenBank/DDBJ whole genome shotgun (WGS) entry which is preliminary data.</text>
</comment>
<reference evidence="4" key="1">
    <citation type="journal article" date="2019" name="Int. J. Syst. Evol. Microbiol.">
        <title>The Global Catalogue of Microorganisms (GCM) 10K type strain sequencing project: providing services to taxonomists for standard genome sequencing and annotation.</title>
        <authorList>
            <consortium name="The Broad Institute Genomics Platform"/>
            <consortium name="The Broad Institute Genome Sequencing Center for Infectious Disease"/>
            <person name="Wu L."/>
            <person name="Ma J."/>
        </authorList>
    </citation>
    <scope>NUCLEOTIDE SEQUENCE [LARGE SCALE GENOMIC DNA]</scope>
    <source>
        <strain evidence="4">CCUG 53816</strain>
    </source>
</reference>
<evidence type="ECO:0000313" key="4">
    <source>
        <dbReference type="Proteomes" id="UP001595783"/>
    </source>
</evidence>
<dbReference type="SUPFAM" id="SSF53187">
    <property type="entry name" value="Zn-dependent exopeptidases"/>
    <property type="match status" value="1"/>
</dbReference>
<dbReference type="Pfam" id="PF07687">
    <property type="entry name" value="M20_dimer"/>
    <property type="match status" value="1"/>
</dbReference>
<dbReference type="CDD" id="cd05666">
    <property type="entry name" value="M20_Acy1-like"/>
    <property type="match status" value="1"/>
</dbReference>
<feature type="domain" description="Peptidase M20 dimerisation" evidence="2">
    <location>
        <begin position="184"/>
        <end position="279"/>
    </location>
</feature>
<dbReference type="InterPro" id="IPR002933">
    <property type="entry name" value="Peptidase_M20"/>
</dbReference>
<dbReference type="Proteomes" id="UP001595783">
    <property type="component" value="Unassembled WGS sequence"/>
</dbReference>
<dbReference type="EMBL" id="JBHRZO010000051">
    <property type="protein sequence ID" value="MFC3848420.1"/>
    <property type="molecule type" value="Genomic_DNA"/>
</dbReference>
<evidence type="ECO:0000259" key="2">
    <source>
        <dbReference type="Pfam" id="PF07687"/>
    </source>
</evidence>
<dbReference type="PANTHER" id="PTHR11014">
    <property type="entry name" value="PEPTIDASE M20 FAMILY MEMBER"/>
    <property type="match status" value="1"/>
</dbReference>
<dbReference type="InterPro" id="IPR036264">
    <property type="entry name" value="Bact_exopeptidase_dim_dom"/>
</dbReference>
<protein>
    <submittedName>
        <fullName evidence="3">M20 aminoacylase family protein</fullName>
    </submittedName>
</protein>
<dbReference type="SUPFAM" id="SSF55031">
    <property type="entry name" value="Bacterial exopeptidase dimerisation domain"/>
    <property type="match status" value="1"/>
</dbReference>
<evidence type="ECO:0000313" key="3">
    <source>
        <dbReference type="EMBL" id="MFC3848420.1"/>
    </source>
</evidence>
<keyword evidence="1" id="KW-0378">Hydrolase</keyword>
<organism evidence="3 4">
    <name type="scientific">Helicobacter baculiformis</name>
    <dbReference type="NCBI Taxonomy" id="427351"/>
    <lineage>
        <taxon>Bacteria</taxon>
        <taxon>Pseudomonadati</taxon>
        <taxon>Campylobacterota</taxon>
        <taxon>Epsilonproteobacteria</taxon>
        <taxon>Campylobacterales</taxon>
        <taxon>Helicobacteraceae</taxon>
        <taxon>Helicobacter</taxon>
    </lineage>
</organism>
<accession>A0ABV7ZJR5</accession>
<evidence type="ECO:0000256" key="1">
    <source>
        <dbReference type="ARBA" id="ARBA00022801"/>
    </source>
</evidence>
<dbReference type="PANTHER" id="PTHR11014:SF63">
    <property type="entry name" value="METALLOPEPTIDASE, PUTATIVE (AFU_ORTHOLOGUE AFUA_6G09600)-RELATED"/>
    <property type="match status" value="1"/>
</dbReference>
<sequence>MSLIEEIVAMQEEFIAIRRQIHQEPEIGFEEVKTSKLVAEKLRECGYEVHTGIGKTGVVGVLKKGDSPKKIGLRADMDALPMLEDNDLPYKSQNMGKMHACGHDGHSASLLLAAKYLATQDFNGTLNLYFQPAEEGLGGAKAMLEEGLLEKFDSDFIFGWHNMPLGTDKKIYLKSGAIMASADSYTIEIKGQGGHGSAPEKCKDPIVAASLLVVALQSIVSRNIDPQHSAVVSVGAFNAGNTFNIIPDRAVLKLSVRALDAKSQEMVAERIKEIAKGVALAHEIEIEITKQSAAPVTINDPKATAFAQEVAKEVFGEESCCFEHPAAMGSEDFGYFAQKRPCAYAFLENENTHYIHTSTYVFNDALLTRAASYYARLVLKYLGC</sequence>
<dbReference type="NCBIfam" id="TIGR01891">
    <property type="entry name" value="amidohydrolases"/>
    <property type="match status" value="1"/>
</dbReference>
<dbReference type="Gene3D" id="3.30.70.360">
    <property type="match status" value="1"/>
</dbReference>
<dbReference type="RefSeq" id="WP_104752900.1">
    <property type="nucleotide sequence ID" value="NZ_FZMF01000058.1"/>
</dbReference>